<accession>A0A9X1I8W8</accession>
<reference evidence="2" key="1">
    <citation type="submission" date="2021-10" db="EMBL/GenBank/DDBJ databases">
        <title>Tamlana sargassums sp. nov., and Tamlana laminarinivorans sp. nov., two new bacteria isolated from the brown alga.</title>
        <authorList>
            <person name="Li J."/>
        </authorList>
    </citation>
    <scope>NUCLEOTIDE SEQUENCE</scope>
    <source>
        <strain evidence="2">62-3</strain>
    </source>
</reference>
<proteinExistence type="predicted"/>
<evidence type="ECO:0000256" key="1">
    <source>
        <dbReference type="SAM" id="SignalP"/>
    </source>
</evidence>
<dbReference type="RefSeq" id="WP_226697021.1">
    <property type="nucleotide sequence ID" value="NZ_JAJAPX010000008.1"/>
</dbReference>
<dbReference type="EMBL" id="JAJAPX010000008">
    <property type="protein sequence ID" value="MCB4809663.1"/>
    <property type="molecule type" value="Genomic_DNA"/>
</dbReference>
<comment type="caution">
    <text evidence="2">The sequence shown here is derived from an EMBL/GenBank/DDBJ whole genome shotgun (WGS) entry which is preliminary data.</text>
</comment>
<dbReference type="PROSITE" id="PS51257">
    <property type="entry name" value="PROKAR_LIPOPROTEIN"/>
    <property type="match status" value="1"/>
</dbReference>
<feature type="signal peptide" evidence="1">
    <location>
        <begin position="1"/>
        <end position="21"/>
    </location>
</feature>
<keyword evidence="1" id="KW-0732">Signal</keyword>
<sequence length="460" mass="51235">MKNILKNNYVLLFIMSILLVACNSDDSNEVFDEAPANRLTQANEELLNILTSNTQGFKASYFTKNDEFGGVTFFMRFNTDGTVDMTSDFDDDIEIASSSYEVRVGTTTELVFTTRNHIQKVSDPLLGGLIGTGFKGTSVFQLFSNEDGELEFKDVRNRDTSSFVLEPSGFTDFETESIEMVEASIEQKNNILPEVTSSVFQVLRMDNANGTVDFNLNYDTLRLFATPTLTLDSGDLEELSFGIIFTDTGLNVNPAIEYEGESYTEFIYDEDSNSFISTVNGTTATILFSDWPAYISNDIYEMAQIDGGLPIFLYRPGLGANPLTSAGHDNIIESLDAFLAQFGLSFFDYIFFFDFDDNGNICEGLLRVRINGLPSLNYCFSGATINDDRTFTMSFQGAADQDSFDLQFLAQDIIDFFNSSQGMVGELEGSFQSDTFSYINLAVTFASLEDPSLRVYGLFF</sequence>
<gene>
    <name evidence="2" type="ORF">LG651_15510</name>
</gene>
<name>A0A9X1I8W8_9FLAO</name>
<dbReference type="InterPro" id="IPR025396">
    <property type="entry name" value="DUF4302"/>
</dbReference>
<dbReference type="AlphaFoldDB" id="A0A9X1I8W8"/>
<protein>
    <submittedName>
        <fullName evidence="2">DUF4302 domain-containing protein</fullName>
    </submittedName>
</protein>
<dbReference type="Proteomes" id="UP001139286">
    <property type="component" value="Unassembled WGS sequence"/>
</dbReference>
<evidence type="ECO:0000313" key="3">
    <source>
        <dbReference type="Proteomes" id="UP001139286"/>
    </source>
</evidence>
<evidence type="ECO:0000313" key="2">
    <source>
        <dbReference type="EMBL" id="MCB4809663.1"/>
    </source>
</evidence>
<dbReference type="Pfam" id="PF14135">
    <property type="entry name" value="DUF4302"/>
    <property type="match status" value="1"/>
</dbReference>
<organism evidence="2 3">
    <name type="scientific">Neotamlana sargassicola</name>
    <dbReference type="NCBI Taxonomy" id="2883125"/>
    <lineage>
        <taxon>Bacteria</taxon>
        <taxon>Pseudomonadati</taxon>
        <taxon>Bacteroidota</taxon>
        <taxon>Flavobacteriia</taxon>
        <taxon>Flavobacteriales</taxon>
        <taxon>Flavobacteriaceae</taxon>
        <taxon>Neotamlana</taxon>
    </lineage>
</organism>
<feature type="chain" id="PRO_5040996954" evidence="1">
    <location>
        <begin position="22"/>
        <end position="460"/>
    </location>
</feature>
<keyword evidence="3" id="KW-1185">Reference proteome</keyword>